<organism evidence="2 3">
    <name type="scientific">Pristionchus mayeri</name>
    <dbReference type="NCBI Taxonomy" id="1317129"/>
    <lineage>
        <taxon>Eukaryota</taxon>
        <taxon>Metazoa</taxon>
        <taxon>Ecdysozoa</taxon>
        <taxon>Nematoda</taxon>
        <taxon>Chromadorea</taxon>
        <taxon>Rhabditida</taxon>
        <taxon>Rhabditina</taxon>
        <taxon>Diplogasteromorpha</taxon>
        <taxon>Diplogasteroidea</taxon>
        <taxon>Neodiplogasteridae</taxon>
        <taxon>Pristionchus</taxon>
    </lineage>
</organism>
<proteinExistence type="predicted"/>
<dbReference type="EMBL" id="BTRK01000005">
    <property type="protein sequence ID" value="GMR53623.1"/>
    <property type="molecule type" value="Genomic_DNA"/>
</dbReference>
<evidence type="ECO:0000256" key="1">
    <source>
        <dbReference type="SAM" id="MobiDB-lite"/>
    </source>
</evidence>
<dbReference type="Proteomes" id="UP001328107">
    <property type="component" value="Unassembled WGS sequence"/>
</dbReference>
<dbReference type="AlphaFoldDB" id="A0AAN5I633"/>
<sequence length="139" mass="15987">MLQLDSHSDSETNHDNDRNGRQNDIEKDSTEGGTTPNAPKYYSMTKVKCEESMKKVMVKTENNYVDEQETSSIASRATTSNVYINSINNRRERSYISNCGEENEDTKNLEYCAYNAEDMMEFIPPSKKKTTDFSRIENL</sequence>
<reference evidence="3" key="1">
    <citation type="submission" date="2022-10" db="EMBL/GenBank/DDBJ databases">
        <title>Genome assembly of Pristionchus species.</title>
        <authorList>
            <person name="Yoshida K."/>
            <person name="Sommer R.J."/>
        </authorList>
    </citation>
    <scope>NUCLEOTIDE SEQUENCE [LARGE SCALE GENOMIC DNA]</scope>
    <source>
        <strain evidence="3">RS5460</strain>
    </source>
</reference>
<accession>A0AAN5I633</accession>
<gene>
    <name evidence="2" type="ORF">PMAYCL1PPCAC_23818</name>
</gene>
<name>A0AAN5I633_9BILA</name>
<feature type="region of interest" description="Disordered" evidence="1">
    <location>
        <begin position="1"/>
        <end position="42"/>
    </location>
</feature>
<keyword evidence="3" id="KW-1185">Reference proteome</keyword>
<protein>
    <submittedName>
        <fullName evidence="2">Uncharacterized protein</fullName>
    </submittedName>
</protein>
<comment type="caution">
    <text evidence="2">The sequence shown here is derived from an EMBL/GenBank/DDBJ whole genome shotgun (WGS) entry which is preliminary data.</text>
</comment>
<evidence type="ECO:0000313" key="2">
    <source>
        <dbReference type="EMBL" id="GMR53623.1"/>
    </source>
</evidence>
<evidence type="ECO:0000313" key="3">
    <source>
        <dbReference type="Proteomes" id="UP001328107"/>
    </source>
</evidence>
<feature type="compositionally biased region" description="Basic and acidic residues" evidence="1">
    <location>
        <begin position="1"/>
        <end position="30"/>
    </location>
</feature>